<feature type="non-terminal residue" evidence="2">
    <location>
        <position position="195"/>
    </location>
</feature>
<evidence type="ECO:0000313" key="2">
    <source>
        <dbReference type="EMBL" id="NBE56585.1"/>
    </source>
</evidence>
<organism evidence="2 3">
    <name type="scientific">Streptomyces boluensis</name>
    <dbReference type="NCBI Taxonomy" id="1775135"/>
    <lineage>
        <taxon>Bacteria</taxon>
        <taxon>Bacillati</taxon>
        <taxon>Actinomycetota</taxon>
        <taxon>Actinomycetes</taxon>
        <taxon>Kitasatosporales</taxon>
        <taxon>Streptomycetaceae</taxon>
        <taxon>Streptomyces</taxon>
    </lineage>
</organism>
<protein>
    <submittedName>
        <fullName evidence="2">Uncharacterized protein</fullName>
    </submittedName>
</protein>
<name>A0A964UYH9_9ACTN</name>
<accession>A0A964UYH9</accession>
<feature type="compositionally biased region" description="Basic and acidic residues" evidence="1">
    <location>
        <begin position="184"/>
        <end position="195"/>
    </location>
</feature>
<comment type="caution">
    <text evidence="2">The sequence shown here is derived from an EMBL/GenBank/DDBJ whole genome shotgun (WGS) entry which is preliminary data.</text>
</comment>
<evidence type="ECO:0000313" key="3">
    <source>
        <dbReference type="Proteomes" id="UP000598297"/>
    </source>
</evidence>
<feature type="compositionally biased region" description="Basic and acidic residues" evidence="1">
    <location>
        <begin position="142"/>
        <end position="173"/>
    </location>
</feature>
<reference evidence="2" key="1">
    <citation type="submission" date="2020-01" db="EMBL/GenBank/DDBJ databases">
        <title>Whole-genome analyses of novel actinobacteria.</title>
        <authorList>
            <person name="Sahin N."/>
        </authorList>
    </citation>
    <scope>NUCLEOTIDE SEQUENCE</scope>
    <source>
        <strain evidence="2">YC537</strain>
    </source>
</reference>
<keyword evidence="3" id="KW-1185">Reference proteome</keyword>
<proteinExistence type="predicted"/>
<dbReference type="RefSeq" id="WP_161705409.1">
    <property type="nucleotide sequence ID" value="NZ_JAAAHS010000528.1"/>
</dbReference>
<gene>
    <name evidence="2" type="ORF">GUY60_35190</name>
</gene>
<dbReference type="Proteomes" id="UP000598297">
    <property type="component" value="Unassembled WGS sequence"/>
</dbReference>
<sequence>MASLYFIAHGEPLSPEPARSLHAWLRQHQPGWGVPSVSDPNWRYAVERWWAVPDLPAPGEALGGVRRPVSVLLEPHGLTSADTVIGILRLVRDWTVAAGAPAARGVFLVKGELHQHWAIGPGTTENDLVVIHLGWVVAREHGDRPAPRPDPSHDQIDTRHSDTFLARRREQRPPRATPGPVLDPEDRWPDGEGGV</sequence>
<evidence type="ECO:0000256" key="1">
    <source>
        <dbReference type="SAM" id="MobiDB-lite"/>
    </source>
</evidence>
<dbReference type="AlphaFoldDB" id="A0A964UYH9"/>
<feature type="region of interest" description="Disordered" evidence="1">
    <location>
        <begin position="142"/>
        <end position="195"/>
    </location>
</feature>
<dbReference type="EMBL" id="JAAAHS010000528">
    <property type="protein sequence ID" value="NBE56585.1"/>
    <property type="molecule type" value="Genomic_DNA"/>
</dbReference>